<keyword evidence="2" id="KW-1185">Reference proteome</keyword>
<dbReference type="EMBL" id="JASBAO010000001">
    <property type="protein sequence ID" value="MDI2090166.1"/>
    <property type="molecule type" value="Genomic_DNA"/>
</dbReference>
<comment type="caution">
    <text evidence="1">The sequence shown here is derived from an EMBL/GenBank/DDBJ whole genome shotgun (WGS) entry which is preliminary data.</text>
</comment>
<reference evidence="1" key="1">
    <citation type="submission" date="2023-05" db="EMBL/GenBank/DDBJ databases">
        <title>Whole genome sequence of Commensalibacter sp.</title>
        <authorList>
            <person name="Charoenyingcharoen P."/>
            <person name="Yukphan P."/>
        </authorList>
    </citation>
    <scope>NUCLEOTIDE SEQUENCE</scope>
    <source>
        <strain evidence="1">TBRC 16381</strain>
    </source>
</reference>
<sequence length="52" mass="5971">MNLIYYKIKIVRPIGKDNPSTYETIFEGYGTMDTNARDPAYIEDCLSSSVLY</sequence>
<name>A0ABT6PZ88_9PROT</name>
<evidence type="ECO:0000313" key="2">
    <source>
        <dbReference type="Proteomes" id="UP001431634"/>
    </source>
</evidence>
<organism evidence="1 2">
    <name type="scientific">Commensalibacter oyaizuii</name>
    <dbReference type="NCBI Taxonomy" id="3043873"/>
    <lineage>
        <taxon>Bacteria</taxon>
        <taxon>Pseudomonadati</taxon>
        <taxon>Pseudomonadota</taxon>
        <taxon>Alphaproteobacteria</taxon>
        <taxon>Acetobacterales</taxon>
        <taxon>Acetobacteraceae</taxon>
    </lineage>
</organism>
<dbReference type="Proteomes" id="UP001431634">
    <property type="component" value="Unassembled WGS sequence"/>
</dbReference>
<accession>A0ABT6PZ88</accession>
<evidence type="ECO:0000313" key="1">
    <source>
        <dbReference type="EMBL" id="MDI2090166.1"/>
    </source>
</evidence>
<protein>
    <submittedName>
        <fullName evidence="1">Uncharacterized protein</fullName>
    </submittedName>
</protein>
<proteinExistence type="predicted"/>
<gene>
    <name evidence="1" type="ORF">QJV27_02015</name>
</gene>
<dbReference type="RefSeq" id="WP_281447317.1">
    <property type="nucleotide sequence ID" value="NZ_JASBAO010000001.1"/>
</dbReference>